<dbReference type="Proteomes" id="UP000055045">
    <property type="component" value="Unassembled WGS sequence"/>
</dbReference>
<accession>A0A101MHQ4</accession>
<gene>
    <name evidence="2" type="ORF">ACN42_g6517</name>
</gene>
<evidence type="ECO:0000313" key="2">
    <source>
        <dbReference type="EMBL" id="KUM60610.1"/>
    </source>
</evidence>
<dbReference type="AlphaFoldDB" id="A0A101MHQ4"/>
<feature type="region of interest" description="Disordered" evidence="1">
    <location>
        <begin position="1"/>
        <end position="22"/>
    </location>
</feature>
<dbReference type="EMBL" id="LLXE01000168">
    <property type="protein sequence ID" value="KUM60610.1"/>
    <property type="molecule type" value="Genomic_DNA"/>
</dbReference>
<evidence type="ECO:0000313" key="3">
    <source>
        <dbReference type="Proteomes" id="UP000055045"/>
    </source>
</evidence>
<proteinExistence type="predicted"/>
<organism evidence="2 3">
    <name type="scientific">Penicillium freii</name>
    <dbReference type="NCBI Taxonomy" id="48697"/>
    <lineage>
        <taxon>Eukaryota</taxon>
        <taxon>Fungi</taxon>
        <taxon>Dikarya</taxon>
        <taxon>Ascomycota</taxon>
        <taxon>Pezizomycotina</taxon>
        <taxon>Eurotiomycetes</taxon>
        <taxon>Eurotiomycetidae</taxon>
        <taxon>Eurotiales</taxon>
        <taxon>Aspergillaceae</taxon>
        <taxon>Penicillium</taxon>
    </lineage>
</organism>
<sequence>MPDTAEGSPPPPSRRQRSQPQYALDEESTFDYVFDRRNGTDIKDTVPKLKGESNWSSWEHHLYMTLKKNNTAYIKIIPEENTRPAPPVYLDITESTVRQAALLKMNGYPALLPMSLFEN</sequence>
<reference evidence="2 3" key="1">
    <citation type="submission" date="2015-10" db="EMBL/GenBank/DDBJ databases">
        <title>Genome sequencing of Penicillium freii.</title>
        <authorList>
            <person name="Nguyen H.D."/>
            <person name="Visagie C.M."/>
            <person name="Seifert K.A."/>
        </authorList>
    </citation>
    <scope>NUCLEOTIDE SEQUENCE [LARGE SCALE GENOMIC DNA]</scope>
    <source>
        <strain evidence="2 3">DAOM 242723</strain>
    </source>
</reference>
<keyword evidence="3" id="KW-1185">Reference proteome</keyword>
<protein>
    <submittedName>
        <fullName evidence="2">Uncharacterized protein</fullName>
    </submittedName>
</protein>
<evidence type="ECO:0000256" key="1">
    <source>
        <dbReference type="SAM" id="MobiDB-lite"/>
    </source>
</evidence>
<comment type="caution">
    <text evidence="2">The sequence shown here is derived from an EMBL/GenBank/DDBJ whole genome shotgun (WGS) entry which is preliminary data.</text>
</comment>
<name>A0A101MHQ4_PENFR</name>